<dbReference type="Proteomes" id="UP000319801">
    <property type="component" value="Unassembled WGS sequence"/>
</dbReference>
<sequence length="98" mass="10376">MKVLSVDSSRLFISDPTQVLQLKIISGMSGGRRFSTRWLLGSASGVPHTAIALNSESEEDEIRGTVTASLHPTASARLKTTGKSCCAVIANLELAKTC</sequence>
<evidence type="ECO:0000313" key="2">
    <source>
        <dbReference type="Proteomes" id="UP000319801"/>
    </source>
</evidence>
<keyword evidence="2" id="KW-1185">Reference proteome</keyword>
<accession>A0A556VXI9</accession>
<organism evidence="1 2">
    <name type="scientific">Bagarius yarrelli</name>
    <name type="common">Goonch</name>
    <name type="synonym">Bagrus yarrelli</name>
    <dbReference type="NCBI Taxonomy" id="175774"/>
    <lineage>
        <taxon>Eukaryota</taxon>
        <taxon>Metazoa</taxon>
        <taxon>Chordata</taxon>
        <taxon>Craniata</taxon>
        <taxon>Vertebrata</taxon>
        <taxon>Euteleostomi</taxon>
        <taxon>Actinopterygii</taxon>
        <taxon>Neopterygii</taxon>
        <taxon>Teleostei</taxon>
        <taxon>Ostariophysi</taxon>
        <taxon>Siluriformes</taxon>
        <taxon>Sisoridae</taxon>
        <taxon>Sisorinae</taxon>
        <taxon>Bagarius</taxon>
    </lineage>
</organism>
<gene>
    <name evidence="1" type="ORF">Baya_17150</name>
</gene>
<reference evidence="1 2" key="1">
    <citation type="journal article" date="2019" name="Genome Biol. Evol.">
        <title>Whole-Genome Sequencing of the Giant Devil Catfish, Bagarius yarrelli.</title>
        <authorList>
            <person name="Jiang W."/>
            <person name="Lv Y."/>
            <person name="Cheng L."/>
            <person name="Yang K."/>
            <person name="Chao B."/>
            <person name="Wang X."/>
            <person name="Li Y."/>
            <person name="Pan X."/>
            <person name="You X."/>
            <person name="Zhang Y."/>
            <person name="Yang J."/>
            <person name="Li J."/>
            <person name="Zhang X."/>
            <person name="Liu S."/>
            <person name="Sun C."/>
            <person name="Yang J."/>
            <person name="Shi Q."/>
        </authorList>
    </citation>
    <scope>NUCLEOTIDE SEQUENCE [LARGE SCALE GENOMIC DNA]</scope>
    <source>
        <strain evidence="1">JWS20170419001</strain>
        <tissue evidence="1">Muscle</tissue>
    </source>
</reference>
<dbReference type="AlphaFoldDB" id="A0A556VXI9"/>
<comment type="caution">
    <text evidence="1">The sequence shown here is derived from an EMBL/GenBank/DDBJ whole genome shotgun (WGS) entry which is preliminary data.</text>
</comment>
<name>A0A556VXI9_BAGYA</name>
<proteinExistence type="predicted"/>
<protein>
    <submittedName>
        <fullName evidence="1">Uncharacterized protein</fullName>
    </submittedName>
</protein>
<evidence type="ECO:0000313" key="1">
    <source>
        <dbReference type="EMBL" id="TVB29574.1"/>
    </source>
</evidence>
<dbReference type="EMBL" id="VCAZ01000485">
    <property type="protein sequence ID" value="TVB29574.1"/>
    <property type="molecule type" value="Genomic_DNA"/>
</dbReference>